<dbReference type="Proteomes" id="UP000054217">
    <property type="component" value="Unassembled WGS sequence"/>
</dbReference>
<accession>A0A0C3P884</accession>
<feature type="transmembrane region" description="Helical" evidence="1">
    <location>
        <begin position="147"/>
        <end position="175"/>
    </location>
</feature>
<dbReference type="EMBL" id="KN831954">
    <property type="protein sequence ID" value="KIO09685.1"/>
    <property type="molecule type" value="Genomic_DNA"/>
</dbReference>
<dbReference type="PANTHER" id="PTHR40465">
    <property type="entry name" value="CHROMOSOME 1, WHOLE GENOME SHOTGUN SEQUENCE"/>
    <property type="match status" value="1"/>
</dbReference>
<dbReference type="InterPro" id="IPR045339">
    <property type="entry name" value="DUF6534"/>
</dbReference>
<proteinExistence type="predicted"/>
<protein>
    <recommendedName>
        <fullName evidence="2">DUF6534 domain-containing protein</fullName>
    </recommendedName>
</protein>
<dbReference type="Pfam" id="PF20152">
    <property type="entry name" value="DUF6534"/>
    <property type="match status" value="1"/>
</dbReference>
<feature type="transmembrane region" description="Helical" evidence="1">
    <location>
        <begin position="219"/>
        <end position="240"/>
    </location>
</feature>
<evidence type="ECO:0000256" key="1">
    <source>
        <dbReference type="SAM" id="Phobius"/>
    </source>
</evidence>
<keyword evidence="1" id="KW-1133">Transmembrane helix</keyword>
<feature type="transmembrane region" description="Helical" evidence="1">
    <location>
        <begin position="6"/>
        <end position="32"/>
    </location>
</feature>
<gene>
    <name evidence="3" type="ORF">M404DRAFT_281385</name>
</gene>
<dbReference type="InParanoid" id="A0A0C3P884"/>
<keyword evidence="1" id="KW-0472">Membrane</keyword>
<reference evidence="4" key="2">
    <citation type="submission" date="2015-01" db="EMBL/GenBank/DDBJ databases">
        <title>Evolutionary Origins and Diversification of the Mycorrhizal Mutualists.</title>
        <authorList>
            <consortium name="DOE Joint Genome Institute"/>
            <consortium name="Mycorrhizal Genomics Consortium"/>
            <person name="Kohler A."/>
            <person name="Kuo A."/>
            <person name="Nagy L.G."/>
            <person name="Floudas D."/>
            <person name="Copeland A."/>
            <person name="Barry K.W."/>
            <person name="Cichocki N."/>
            <person name="Veneault-Fourrey C."/>
            <person name="LaButti K."/>
            <person name="Lindquist E.A."/>
            <person name="Lipzen A."/>
            <person name="Lundell T."/>
            <person name="Morin E."/>
            <person name="Murat C."/>
            <person name="Riley R."/>
            <person name="Ohm R."/>
            <person name="Sun H."/>
            <person name="Tunlid A."/>
            <person name="Henrissat B."/>
            <person name="Grigoriev I.V."/>
            <person name="Hibbett D.S."/>
            <person name="Martin F."/>
        </authorList>
    </citation>
    <scope>NUCLEOTIDE SEQUENCE [LARGE SCALE GENOMIC DNA]</scope>
    <source>
        <strain evidence="4">Marx 270</strain>
    </source>
</reference>
<sequence>MGIPGGFGSVLVGVLISVMLYGIAFLQTYVYYMQYPEDASATKLLVAAIWILDTLHTSFMCHMLYYYLITNYGIPESLEHIVWSFQASVLVHVVLKPALGTCLTAPSLSPSSEVVGDRPNYAINTGSDWVWHRFVIHKTSVLTQISFYVLTPAFAIIVLTEVLITVSLCVLFYSSRFDSAFPSTKRLLNTLIIYAVNRCVLILLVAVGELAVAVEHQDAWIMALDFIVQGLYPNSLLASLNTRQYLQLQVSGTLSDLHTNTMRFANPPKLPGHEESSQDRARLSGIHEGSAIDINIDPAPDKTMVLRREGEA</sequence>
<dbReference type="AlphaFoldDB" id="A0A0C3P884"/>
<feature type="domain" description="DUF6534" evidence="2">
    <location>
        <begin position="158"/>
        <end position="245"/>
    </location>
</feature>
<keyword evidence="4" id="KW-1185">Reference proteome</keyword>
<dbReference type="OrthoDB" id="2669231at2759"/>
<dbReference type="STRING" id="870435.A0A0C3P884"/>
<dbReference type="PANTHER" id="PTHR40465:SF1">
    <property type="entry name" value="DUF6534 DOMAIN-CONTAINING PROTEIN"/>
    <property type="match status" value="1"/>
</dbReference>
<dbReference type="HOGENOM" id="CLU_046025_5_0_1"/>
<name>A0A0C3P884_PISTI</name>
<feature type="transmembrane region" description="Helical" evidence="1">
    <location>
        <begin position="44"/>
        <end position="68"/>
    </location>
</feature>
<organism evidence="3 4">
    <name type="scientific">Pisolithus tinctorius Marx 270</name>
    <dbReference type="NCBI Taxonomy" id="870435"/>
    <lineage>
        <taxon>Eukaryota</taxon>
        <taxon>Fungi</taxon>
        <taxon>Dikarya</taxon>
        <taxon>Basidiomycota</taxon>
        <taxon>Agaricomycotina</taxon>
        <taxon>Agaricomycetes</taxon>
        <taxon>Agaricomycetidae</taxon>
        <taxon>Boletales</taxon>
        <taxon>Sclerodermatineae</taxon>
        <taxon>Pisolithaceae</taxon>
        <taxon>Pisolithus</taxon>
    </lineage>
</organism>
<keyword evidence="1" id="KW-0812">Transmembrane</keyword>
<evidence type="ECO:0000313" key="3">
    <source>
        <dbReference type="EMBL" id="KIO09685.1"/>
    </source>
</evidence>
<evidence type="ECO:0000313" key="4">
    <source>
        <dbReference type="Proteomes" id="UP000054217"/>
    </source>
</evidence>
<feature type="transmembrane region" description="Helical" evidence="1">
    <location>
        <begin position="187"/>
        <end position="207"/>
    </location>
</feature>
<evidence type="ECO:0000259" key="2">
    <source>
        <dbReference type="Pfam" id="PF20152"/>
    </source>
</evidence>
<reference evidence="3 4" key="1">
    <citation type="submission" date="2014-04" db="EMBL/GenBank/DDBJ databases">
        <authorList>
            <consortium name="DOE Joint Genome Institute"/>
            <person name="Kuo A."/>
            <person name="Kohler A."/>
            <person name="Costa M.D."/>
            <person name="Nagy L.G."/>
            <person name="Floudas D."/>
            <person name="Copeland A."/>
            <person name="Barry K.W."/>
            <person name="Cichocki N."/>
            <person name="Veneault-Fourrey C."/>
            <person name="LaButti K."/>
            <person name="Lindquist E.A."/>
            <person name="Lipzen A."/>
            <person name="Lundell T."/>
            <person name="Morin E."/>
            <person name="Murat C."/>
            <person name="Sun H."/>
            <person name="Tunlid A."/>
            <person name="Henrissat B."/>
            <person name="Grigoriev I.V."/>
            <person name="Hibbett D.S."/>
            <person name="Martin F."/>
            <person name="Nordberg H.P."/>
            <person name="Cantor M.N."/>
            <person name="Hua S.X."/>
        </authorList>
    </citation>
    <scope>NUCLEOTIDE SEQUENCE [LARGE SCALE GENOMIC DNA]</scope>
    <source>
        <strain evidence="3 4">Marx 270</strain>
    </source>
</reference>